<evidence type="ECO:0000256" key="4">
    <source>
        <dbReference type="ARBA" id="ARBA00022692"/>
    </source>
</evidence>
<dbReference type="EMBL" id="BARU01033287">
    <property type="protein sequence ID" value="GAH65689.1"/>
    <property type="molecule type" value="Genomic_DNA"/>
</dbReference>
<dbReference type="PANTHER" id="PTHR42837:SF2">
    <property type="entry name" value="MEMBRANE METALLOPROTEASE ARASP2, CHLOROPLASTIC-RELATED"/>
    <property type="match status" value="1"/>
</dbReference>
<dbReference type="GO" id="GO:0016020">
    <property type="term" value="C:membrane"/>
    <property type="evidence" value="ECO:0007669"/>
    <property type="project" value="UniProtKB-SubCell"/>
</dbReference>
<dbReference type="PROSITE" id="PS50106">
    <property type="entry name" value="PDZ"/>
    <property type="match status" value="1"/>
</dbReference>
<comment type="caution">
    <text evidence="12">The sequence shown here is derived from an EMBL/GenBank/DDBJ whole genome shotgun (WGS) entry which is preliminary data.</text>
</comment>
<evidence type="ECO:0000256" key="3">
    <source>
        <dbReference type="ARBA" id="ARBA00022670"/>
    </source>
</evidence>
<keyword evidence="8" id="KW-0482">Metalloprotease</keyword>
<feature type="non-terminal residue" evidence="12">
    <location>
        <position position="260"/>
    </location>
</feature>
<keyword evidence="9 10" id="KW-0472">Membrane</keyword>
<dbReference type="GO" id="GO:0006508">
    <property type="term" value="P:proteolysis"/>
    <property type="evidence" value="ECO:0007669"/>
    <property type="project" value="UniProtKB-KW"/>
</dbReference>
<dbReference type="AlphaFoldDB" id="X1IHT2"/>
<keyword evidence="3" id="KW-0645">Protease</keyword>
<keyword evidence="5" id="KW-0378">Hydrolase</keyword>
<feature type="domain" description="PDZ" evidence="11">
    <location>
        <begin position="94"/>
        <end position="159"/>
    </location>
</feature>
<sequence>RFFPKENDDSGDGRLSFTIGSKAGAGETEYRIGLIPFGGFVKLFGQEDIGSAKASDDPHSFANKPVGTRMGVLTAGVVFNALSAVVIFMIVFLVGIRLKAPVVGGVIPNSPAARAGVKAGDEVIKIGGKSDDLDFGNIAIAAALSDVNEAVALRVRHEDGSEEDFSLVAEQMAGIPMKVFGILMPQRLTIAKVSDVNSLSERTGLRPGDRITGIKIKGEKKSVRTHWELQQIVQDAVVPAVTLLAKGAGEDKPIESEEIP</sequence>
<keyword evidence="4 10" id="KW-0812">Transmembrane</keyword>
<dbReference type="InterPro" id="IPR036034">
    <property type="entry name" value="PDZ_sf"/>
</dbReference>
<dbReference type="GO" id="GO:0004222">
    <property type="term" value="F:metalloendopeptidase activity"/>
    <property type="evidence" value="ECO:0007669"/>
    <property type="project" value="InterPro"/>
</dbReference>
<dbReference type="InterPro" id="IPR004387">
    <property type="entry name" value="Pept_M50_Zn"/>
</dbReference>
<name>X1IHT2_9ZZZZ</name>
<organism evidence="12">
    <name type="scientific">marine sediment metagenome</name>
    <dbReference type="NCBI Taxonomy" id="412755"/>
    <lineage>
        <taxon>unclassified sequences</taxon>
        <taxon>metagenomes</taxon>
        <taxon>ecological metagenomes</taxon>
    </lineage>
</organism>
<reference evidence="12" key="1">
    <citation type="journal article" date="2014" name="Front. Microbiol.">
        <title>High frequency of phylogenetically diverse reductive dehalogenase-homologous genes in deep subseafloor sedimentary metagenomes.</title>
        <authorList>
            <person name="Kawai M."/>
            <person name="Futagami T."/>
            <person name="Toyoda A."/>
            <person name="Takaki Y."/>
            <person name="Nishi S."/>
            <person name="Hori S."/>
            <person name="Arai W."/>
            <person name="Tsubouchi T."/>
            <person name="Morono Y."/>
            <person name="Uchiyama I."/>
            <person name="Ito T."/>
            <person name="Fujiyama A."/>
            <person name="Inagaki F."/>
            <person name="Takami H."/>
        </authorList>
    </citation>
    <scope>NUCLEOTIDE SEQUENCE</scope>
    <source>
        <strain evidence="12">Expedition CK06-06</strain>
    </source>
</reference>
<evidence type="ECO:0000256" key="1">
    <source>
        <dbReference type="ARBA" id="ARBA00001947"/>
    </source>
</evidence>
<dbReference type="SUPFAM" id="SSF50156">
    <property type="entry name" value="PDZ domain-like"/>
    <property type="match status" value="1"/>
</dbReference>
<evidence type="ECO:0000256" key="10">
    <source>
        <dbReference type="SAM" id="Phobius"/>
    </source>
</evidence>
<feature type="transmembrane region" description="Helical" evidence="10">
    <location>
        <begin position="70"/>
        <end position="94"/>
    </location>
</feature>
<evidence type="ECO:0000256" key="9">
    <source>
        <dbReference type="ARBA" id="ARBA00023136"/>
    </source>
</evidence>
<evidence type="ECO:0000313" key="12">
    <source>
        <dbReference type="EMBL" id="GAH65689.1"/>
    </source>
</evidence>
<dbReference type="Gene3D" id="2.30.42.10">
    <property type="match status" value="1"/>
</dbReference>
<accession>X1IHT2</accession>
<gene>
    <name evidence="12" type="ORF">S03H2_52405</name>
</gene>
<dbReference type="InterPro" id="IPR001478">
    <property type="entry name" value="PDZ"/>
</dbReference>
<comment type="cofactor">
    <cofactor evidence="1">
        <name>Zn(2+)</name>
        <dbReference type="ChEBI" id="CHEBI:29105"/>
    </cofactor>
</comment>
<dbReference type="InterPro" id="IPR008915">
    <property type="entry name" value="Peptidase_M50"/>
</dbReference>
<dbReference type="SMART" id="SM00228">
    <property type="entry name" value="PDZ"/>
    <property type="match status" value="2"/>
</dbReference>
<feature type="non-terminal residue" evidence="12">
    <location>
        <position position="1"/>
    </location>
</feature>
<proteinExistence type="predicted"/>
<evidence type="ECO:0000256" key="6">
    <source>
        <dbReference type="ARBA" id="ARBA00022833"/>
    </source>
</evidence>
<evidence type="ECO:0000259" key="11">
    <source>
        <dbReference type="PROSITE" id="PS50106"/>
    </source>
</evidence>
<evidence type="ECO:0000256" key="5">
    <source>
        <dbReference type="ARBA" id="ARBA00022801"/>
    </source>
</evidence>
<keyword evidence="6" id="KW-0862">Zinc</keyword>
<evidence type="ECO:0000256" key="2">
    <source>
        <dbReference type="ARBA" id="ARBA00004141"/>
    </source>
</evidence>
<evidence type="ECO:0000256" key="7">
    <source>
        <dbReference type="ARBA" id="ARBA00022989"/>
    </source>
</evidence>
<evidence type="ECO:0000256" key="8">
    <source>
        <dbReference type="ARBA" id="ARBA00023049"/>
    </source>
</evidence>
<protein>
    <recommendedName>
        <fullName evidence="11">PDZ domain-containing protein</fullName>
    </recommendedName>
</protein>
<dbReference type="Pfam" id="PF02163">
    <property type="entry name" value="Peptidase_M50"/>
    <property type="match status" value="1"/>
</dbReference>
<keyword evidence="7 10" id="KW-1133">Transmembrane helix</keyword>
<comment type="subcellular location">
    <subcellularLocation>
        <location evidence="2">Membrane</location>
        <topology evidence="2">Multi-pass membrane protein</topology>
    </subcellularLocation>
</comment>
<dbReference type="PANTHER" id="PTHR42837">
    <property type="entry name" value="REGULATOR OF SIGMA-E PROTEASE RSEP"/>
    <property type="match status" value="1"/>
</dbReference>